<keyword evidence="3" id="KW-1185">Reference proteome</keyword>
<evidence type="ECO:0008006" key="4">
    <source>
        <dbReference type="Google" id="ProtNLM"/>
    </source>
</evidence>
<reference evidence="2" key="1">
    <citation type="journal article" date="2023" name="Genome Biol. Evol.">
        <title>Long-read-based Genome Assembly of Drosophila gunungcola Reveals Fewer Chemosensory Genes in Flower-breeding Species.</title>
        <authorList>
            <person name="Negi A."/>
            <person name="Liao B.Y."/>
            <person name="Yeh S.D."/>
        </authorList>
    </citation>
    <scope>NUCLEOTIDE SEQUENCE</scope>
    <source>
        <strain evidence="2">Sukarami</strain>
    </source>
</reference>
<accession>A0A9P9YUN9</accession>
<organism evidence="2 3">
    <name type="scientific">Drosophila gunungcola</name>
    <name type="common">fruit fly</name>
    <dbReference type="NCBI Taxonomy" id="103775"/>
    <lineage>
        <taxon>Eukaryota</taxon>
        <taxon>Metazoa</taxon>
        <taxon>Ecdysozoa</taxon>
        <taxon>Arthropoda</taxon>
        <taxon>Hexapoda</taxon>
        <taxon>Insecta</taxon>
        <taxon>Pterygota</taxon>
        <taxon>Neoptera</taxon>
        <taxon>Endopterygota</taxon>
        <taxon>Diptera</taxon>
        <taxon>Brachycera</taxon>
        <taxon>Muscomorpha</taxon>
        <taxon>Ephydroidea</taxon>
        <taxon>Drosophilidae</taxon>
        <taxon>Drosophila</taxon>
        <taxon>Sophophora</taxon>
    </lineage>
</organism>
<comment type="caution">
    <text evidence="2">The sequence shown here is derived from an EMBL/GenBank/DDBJ whole genome shotgun (WGS) entry which is preliminary data.</text>
</comment>
<dbReference type="Proteomes" id="UP001059596">
    <property type="component" value="Unassembled WGS sequence"/>
</dbReference>
<evidence type="ECO:0000313" key="2">
    <source>
        <dbReference type="EMBL" id="KAI8043411.1"/>
    </source>
</evidence>
<sequence length="173" mass="18900">LVVTLPRLLLVAKIQILVVGIDRQPSAIGSGESSVGITAPLHGCAFRISRDPLVVIDARFAGRLVHGIAPANVPVIRHTQLFALKCNGNSGQCHQQHIHGVHCLLTESRCHSRIVVVPHHPVGHMTMRHIDEPPGDVEHKVRSCRVGIQLGDKVKVEGKLWSLNSIRVFVVLH</sequence>
<dbReference type="AlphaFoldDB" id="A0A9P9YUN9"/>
<name>A0A9P9YUN9_9MUSC</name>
<feature type="non-terminal residue" evidence="2">
    <location>
        <position position="173"/>
    </location>
</feature>
<keyword evidence="1" id="KW-0732">Signal</keyword>
<dbReference type="EMBL" id="JAMKOV010000002">
    <property type="protein sequence ID" value="KAI8043411.1"/>
    <property type="molecule type" value="Genomic_DNA"/>
</dbReference>
<evidence type="ECO:0000313" key="3">
    <source>
        <dbReference type="Proteomes" id="UP001059596"/>
    </source>
</evidence>
<proteinExistence type="predicted"/>
<gene>
    <name evidence="2" type="ORF">M5D96_004743</name>
</gene>
<protein>
    <recommendedName>
        <fullName evidence="4">Secreted protein</fullName>
    </recommendedName>
</protein>
<feature type="signal peptide" evidence="1">
    <location>
        <begin position="1"/>
        <end position="20"/>
    </location>
</feature>
<evidence type="ECO:0000256" key="1">
    <source>
        <dbReference type="SAM" id="SignalP"/>
    </source>
</evidence>
<feature type="chain" id="PRO_5040309497" description="Secreted protein" evidence="1">
    <location>
        <begin position="21"/>
        <end position="173"/>
    </location>
</feature>